<dbReference type="Ensembl" id="ENSGWIT00000059326.1">
    <property type="protein sequence ID" value="ENSGWIP00000055084.1"/>
    <property type="gene ID" value="ENSGWIG00000026251.1"/>
</dbReference>
<dbReference type="AlphaFoldDB" id="A0A8C5I8I7"/>
<evidence type="ECO:0000313" key="9">
    <source>
        <dbReference type="Ensembl" id="ENSGWIP00000055084.1"/>
    </source>
</evidence>
<dbReference type="Proteomes" id="UP000694680">
    <property type="component" value="Chromosome 10"/>
</dbReference>
<dbReference type="Gene3D" id="1.20.5.340">
    <property type="match status" value="1"/>
</dbReference>
<evidence type="ECO:0000256" key="5">
    <source>
        <dbReference type="PROSITE-ProRule" id="PRU00309"/>
    </source>
</evidence>
<sequence>MPVCVAFGCSNSSFSGCGKSFHRFPFKDPDRLSRWVENIHRKKWQPSRKSLICSDHFEEAHFDRTGQTVRLRDEAEPTIFPSFPKHLQRKLARQRKRNKKPPLVQAEQQPCTQTTSTSGSNAIHPLQEHSYNIDSLGNLKRKLATSIDTIISLQKKLKCTQQKSRRLQKRVESLKKVVKELKAKNVVK</sequence>
<proteinExistence type="predicted"/>
<evidence type="ECO:0000256" key="4">
    <source>
        <dbReference type="ARBA" id="ARBA00023125"/>
    </source>
</evidence>
<keyword evidence="4 5" id="KW-0238">DNA-binding</keyword>
<name>A0A8C5I8I7_GOUWI</name>
<reference evidence="9" key="2">
    <citation type="submission" date="2025-08" db="UniProtKB">
        <authorList>
            <consortium name="Ensembl"/>
        </authorList>
    </citation>
    <scope>IDENTIFICATION</scope>
</reference>
<dbReference type="InterPro" id="IPR026521">
    <property type="entry name" value="THAP2"/>
</dbReference>
<dbReference type="Pfam" id="PF05485">
    <property type="entry name" value="THAP"/>
    <property type="match status" value="1"/>
</dbReference>
<protein>
    <submittedName>
        <fullName evidence="9">THAP domain-containing protein 2-like</fullName>
    </submittedName>
</protein>
<keyword evidence="1" id="KW-0479">Metal-binding</keyword>
<keyword evidence="10" id="KW-1185">Reference proteome</keyword>
<feature type="compositionally biased region" description="Polar residues" evidence="7">
    <location>
        <begin position="106"/>
        <end position="121"/>
    </location>
</feature>
<dbReference type="RefSeq" id="XP_028316099.1">
    <property type="nucleotide sequence ID" value="XM_028460298.1"/>
</dbReference>
<evidence type="ECO:0000256" key="1">
    <source>
        <dbReference type="ARBA" id="ARBA00022723"/>
    </source>
</evidence>
<dbReference type="SMART" id="SM00692">
    <property type="entry name" value="DM3"/>
    <property type="match status" value="1"/>
</dbReference>
<dbReference type="GO" id="GO:0003677">
    <property type="term" value="F:DNA binding"/>
    <property type="evidence" value="ECO:0007669"/>
    <property type="project" value="UniProtKB-UniRule"/>
</dbReference>
<dbReference type="SUPFAM" id="SSF57716">
    <property type="entry name" value="Glucocorticoid receptor-like (DNA-binding domain)"/>
    <property type="match status" value="1"/>
</dbReference>
<reference evidence="9" key="3">
    <citation type="submission" date="2025-09" db="UniProtKB">
        <authorList>
            <consortium name="Ensembl"/>
        </authorList>
    </citation>
    <scope>IDENTIFICATION</scope>
</reference>
<evidence type="ECO:0000256" key="2">
    <source>
        <dbReference type="ARBA" id="ARBA00022771"/>
    </source>
</evidence>
<evidence type="ECO:0000259" key="8">
    <source>
        <dbReference type="PROSITE" id="PS50950"/>
    </source>
</evidence>
<dbReference type="SMART" id="SM00980">
    <property type="entry name" value="THAP"/>
    <property type="match status" value="1"/>
</dbReference>
<gene>
    <name evidence="9" type="primary">LOC114471465</name>
</gene>
<dbReference type="InterPro" id="IPR006612">
    <property type="entry name" value="THAP_Znf"/>
</dbReference>
<dbReference type="PANTHER" id="PTHR47696">
    <property type="entry name" value="THAP DOMAIN-CONTAINING PROTEIN 2"/>
    <property type="match status" value="1"/>
</dbReference>
<dbReference type="PROSITE" id="PS50950">
    <property type="entry name" value="ZF_THAP"/>
    <property type="match status" value="1"/>
</dbReference>
<keyword evidence="6" id="KW-0175">Coiled coil</keyword>
<evidence type="ECO:0000256" key="7">
    <source>
        <dbReference type="SAM" id="MobiDB-lite"/>
    </source>
</evidence>
<dbReference type="OrthoDB" id="7312725at2759"/>
<dbReference type="Gene3D" id="6.20.210.20">
    <property type="entry name" value="THAP domain"/>
    <property type="match status" value="1"/>
</dbReference>
<evidence type="ECO:0000256" key="3">
    <source>
        <dbReference type="ARBA" id="ARBA00022833"/>
    </source>
</evidence>
<feature type="region of interest" description="Disordered" evidence="7">
    <location>
        <begin position="94"/>
        <end position="123"/>
    </location>
</feature>
<keyword evidence="2 5" id="KW-0863">Zinc-finger</keyword>
<evidence type="ECO:0000256" key="6">
    <source>
        <dbReference type="SAM" id="Coils"/>
    </source>
</evidence>
<keyword evidence="3" id="KW-0862">Zinc</keyword>
<dbReference type="GO" id="GO:0008270">
    <property type="term" value="F:zinc ion binding"/>
    <property type="evidence" value="ECO:0007669"/>
    <property type="project" value="UniProtKB-KW"/>
</dbReference>
<reference evidence="9" key="1">
    <citation type="submission" date="2020-06" db="EMBL/GenBank/DDBJ databases">
        <authorList>
            <consortium name="Wellcome Sanger Institute Data Sharing"/>
        </authorList>
    </citation>
    <scope>NUCLEOTIDE SEQUENCE [LARGE SCALE GENOMIC DNA]</scope>
</reference>
<dbReference type="GeneID" id="114471465"/>
<accession>A0A8C5I8I7</accession>
<dbReference type="PANTHER" id="PTHR47696:SF2">
    <property type="entry name" value="PROVISIONAL ORTHOLOG OF THAP DOMAIN CONTAINING 1"/>
    <property type="match status" value="1"/>
</dbReference>
<dbReference type="InterPro" id="IPR038441">
    <property type="entry name" value="THAP_Znf_sf"/>
</dbReference>
<feature type="coiled-coil region" evidence="6">
    <location>
        <begin position="150"/>
        <end position="184"/>
    </location>
</feature>
<evidence type="ECO:0000313" key="10">
    <source>
        <dbReference type="Proteomes" id="UP000694680"/>
    </source>
</evidence>
<feature type="domain" description="THAP-type" evidence="8">
    <location>
        <begin position="1"/>
        <end position="80"/>
    </location>
</feature>
<organism evidence="9 10">
    <name type="scientific">Gouania willdenowi</name>
    <name type="common">Blunt-snouted clingfish</name>
    <name type="synonym">Lepadogaster willdenowi</name>
    <dbReference type="NCBI Taxonomy" id="441366"/>
    <lineage>
        <taxon>Eukaryota</taxon>
        <taxon>Metazoa</taxon>
        <taxon>Chordata</taxon>
        <taxon>Craniata</taxon>
        <taxon>Vertebrata</taxon>
        <taxon>Euteleostomi</taxon>
        <taxon>Actinopterygii</taxon>
        <taxon>Neopterygii</taxon>
        <taxon>Teleostei</taxon>
        <taxon>Neoteleostei</taxon>
        <taxon>Acanthomorphata</taxon>
        <taxon>Ovalentaria</taxon>
        <taxon>Blenniimorphae</taxon>
        <taxon>Blenniiformes</taxon>
        <taxon>Gobiesocoidei</taxon>
        <taxon>Gobiesocidae</taxon>
        <taxon>Gobiesocinae</taxon>
        <taxon>Gouania</taxon>
    </lineage>
</organism>